<reference evidence="3 4" key="1">
    <citation type="submission" date="2022-01" db="EMBL/GenBank/DDBJ databases">
        <title>A chromosomal length assembly of Cordylochernes scorpioides.</title>
        <authorList>
            <person name="Zeh D."/>
            <person name="Zeh J."/>
        </authorList>
    </citation>
    <scope>NUCLEOTIDE SEQUENCE [LARGE SCALE GENOMIC DNA]</scope>
    <source>
        <strain evidence="3">IN4F17</strain>
        <tissue evidence="3">Whole Body</tissue>
    </source>
</reference>
<feature type="compositionally biased region" description="Basic and acidic residues" evidence="1">
    <location>
        <begin position="487"/>
        <end position="524"/>
    </location>
</feature>
<dbReference type="PANTHER" id="PTHR46599">
    <property type="entry name" value="PIGGYBAC TRANSPOSABLE ELEMENT-DERIVED PROTEIN 4"/>
    <property type="match status" value="1"/>
</dbReference>
<feature type="compositionally biased region" description="Polar residues" evidence="1">
    <location>
        <begin position="535"/>
        <end position="558"/>
    </location>
</feature>
<dbReference type="Proteomes" id="UP001235939">
    <property type="component" value="Chromosome 07"/>
</dbReference>
<dbReference type="EMBL" id="CP092869">
    <property type="protein sequence ID" value="UYV70324.1"/>
    <property type="molecule type" value="Genomic_DNA"/>
</dbReference>
<sequence length="611" mass="70761">MVRAIMSQERFLFLLRCPRFDDITTRKERKKLDKLAPIREFVEAFVYNCKKLYTPGEYNTIDEKLIPFRGRCGFRQYMPNKPAKYGLNIYTISDARTFYTFNFEIYCGKQPDGPYKKIDHSNIWETSRNITTDNWYTSYKLSQDLLTEHKLTLVSTLKKINKKEIPKIFLPNRNRPKFNSIFGFTQNTTLVSYVPKKSKAVLLLSTMHSTPTIDEESGFKLEPEIVTFYNLTKGGVDMVNQMCGTYSVGRRTNRWPLCLFFDLLNVAGINSEIIFKSLNINSPRVPRRIFLKNISLQLFQDHLKIRSQLKNLPRRLHDLIILHCKKAGSPEISYIYFIKLFKMINITIFCLPQIEMSVESEAKTVLCLPKYQRICNKCRRHGHKEERCGVSFKSKLTVLNPQANQVQSTPLSAQTEPTTGIYQHQTDLHSEVRDNQENTLMIPPKEDTEKVLETLEGRKQLISNDKPIDLATPSQNTQEEKIMEAVETRSDVSGHDDEMHLDKVSLKRKNTELEKPIQESEASKSQKKINKKRSMSPQATPGDTSVNETEKASCSLSEKITEDTTDTGSEAVSLPPRRVRMTQIDREDWIHDTLDRKILRKLTEFRKALSC</sequence>
<keyword evidence="4" id="KW-1185">Reference proteome</keyword>
<evidence type="ECO:0000313" key="3">
    <source>
        <dbReference type="EMBL" id="UYV70324.1"/>
    </source>
</evidence>
<evidence type="ECO:0000256" key="1">
    <source>
        <dbReference type="SAM" id="MobiDB-lite"/>
    </source>
</evidence>
<name>A0ABY6KNQ7_9ARAC</name>
<evidence type="ECO:0000313" key="4">
    <source>
        <dbReference type="Proteomes" id="UP001235939"/>
    </source>
</evidence>
<dbReference type="InterPro" id="IPR029526">
    <property type="entry name" value="PGBD"/>
</dbReference>
<accession>A0ABY6KNQ7</accession>
<feature type="region of interest" description="Disordered" evidence="1">
    <location>
        <begin position="487"/>
        <end position="578"/>
    </location>
</feature>
<feature type="compositionally biased region" description="Basic residues" evidence="1">
    <location>
        <begin position="525"/>
        <end position="534"/>
    </location>
</feature>
<dbReference type="Pfam" id="PF13843">
    <property type="entry name" value="DDE_Tnp_1_7"/>
    <property type="match status" value="1"/>
</dbReference>
<evidence type="ECO:0000259" key="2">
    <source>
        <dbReference type="Pfam" id="PF13843"/>
    </source>
</evidence>
<organism evidence="3 4">
    <name type="scientific">Cordylochernes scorpioides</name>
    <dbReference type="NCBI Taxonomy" id="51811"/>
    <lineage>
        <taxon>Eukaryota</taxon>
        <taxon>Metazoa</taxon>
        <taxon>Ecdysozoa</taxon>
        <taxon>Arthropoda</taxon>
        <taxon>Chelicerata</taxon>
        <taxon>Arachnida</taxon>
        <taxon>Pseudoscorpiones</taxon>
        <taxon>Cheliferoidea</taxon>
        <taxon>Chernetidae</taxon>
        <taxon>Cordylochernes</taxon>
    </lineage>
</organism>
<feature type="domain" description="PiggyBac transposable element-derived protein" evidence="2">
    <location>
        <begin position="2"/>
        <end position="271"/>
    </location>
</feature>
<gene>
    <name evidence="3" type="ORF">LAZ67_7002520</name>
</gene>
<protein>
    <recommendedName>
        <fullName evidence="2">PiggyBac transposable element-derived protein domain-containing protein</fullName>
    </recommendedName>
</protein>
<dbReference type="PANTHER" id="PTHR46599:SF6">
    <property type="entry name" value="DUAL SPECIFICITY PHOSPHATASE 26"/>
    <property type="match status" value="1"/>
</dbReference>
<proteinExistence type="predicted"/>